<feature type="transmembrane region" description="Helical" evidence="7">
    <location>
        <begin position="416"/>
        <end position="441"/>
    </location>
</feature>
<feature type="transmembrane region" description="Helical" evidence="7">
    <location>
        <begin position="381"/>
        <end position="404"/>
    </location>
</feature>
<dbReference type="InterPro" id="IPR004841">
    <property type="entry name" value="AA-permease/SLC12A_dom"/>
</dbReference>
<feature type="domain" description="Amino acid permease/ SLC12A" evidence="8">
    <location>
        <begin position="52"/>
        <end position="518"/>
    </location>
</feature>
<dbReference type="GO" id="GO:0016020">
    <property type="term" value="C:membrane"/>
    <property type="evidence" value="ECO:0007669"/>
    <property type="project" value="UniProtKB-SubCell"/>
</dbReference>
<feature type="transmembrane region" description="Helical" evidence="7">
    <location>
        <begin position="79"/>
        <end position="96"/>
    </location>
</feature>
<dbReference type="OMA" id="KTAYWRF"/>
<keyword evidence="4" id="KW-0029">Amino-acid transport</keyword>
<feature type="transmembrane region" description="Helical" evidence="7">
    <location>
        <begin position="493"/>
        <end position="511"/>
    </location>
</feature>
<reference evidence="9" key="3">
    <citation type="submission" date="2010-07" db="EMBL/GenBank/DDBJ databases">
        <authorList>
            <person name="Zhang S."/>
            <person name="Bradshaw R.E."/>
        </authorList>
    </citation>
    <scope>NUCLEOTIDE SEQUENCE</scope>
</reference>
<dbReference type="Gene3D" id="1.20.1740.10">
    <property type="entry name" value="Amino acid/polyamine transporter I"/>
    <property type="match status" value="1"/>
</dbReference>
<dbReference type="PANTHER" id="PTHR43341:SF6">
    <property type="entry name" value="AMINO ACID TRANSPORTER (EUROFUNG)"/>
    <property type="match status" value="1"/>
</dbReference>
<organism evidence="9">
    <name type="scientific">Dothistroma septosporum</name>
    <name type="common">Red band needle blight fungus</name>
    <name type="synonym">Mycosphaerella pini</name>
    <dbReference type="NCBI Taxonomy" id="64363"/>
    <lineage>
        <taxon>Eukaryota</taxon>
        <taxon>Fungi</taxon>
        <taxon>Dikarya</taxon>
        <taxon>Ascomycota</taxon>
        <taxon>Pezizomycotina</taxon>
        <taxon>Dothideomycetes</taxon>
        <taxon>Dothideomycetidae</taxon>
        <taxon>Mycosphaerellales</taxon>
        <taxon>Mycosphaerellaceae</taxon>
        <taxon>Dothistroma</taxon>
    </lineage>
</organism>
<proteinExistence type="predicted"/>
<feature type="transmembrane region" description="Helical" evidence="7">
    <location>
        <begin position="160"/>
        <end position="182"/>
    </location>
</feature>
<evidence type="ECO:0000256" key="2">
    <source>
        <dbReference type="ARBA" id="ARBA00022448"/>
    </source>
</evidence>
<feature type="transmembrane region" description="Helical" evidence="7">
    <location>
        <begin position="54"/>
        <end position="73"/>
    </location>
</feature>
<feature type="transmembrane region" description="Helical" evidence="7">
    <location>
        <begin position="194"/>
        <end position="211"/>
    </location>
</feature>
<dbReference type="GO" id="GO:0015171">
    <property type="term" value="F:amino acid transmembrane transporter activity"/>
    <property type="evidence" value="ECO:0007669"/>
    <property type="project" value="TreeGrafter"/>
</dbReference>
<evidence type="ECO:0000256" key="5">
    <source>
        <dbReference type="ARBA" id="ARBA00022989"/>
    </source>
</evidence>
<dbReference type="InterPro" id="IPR050524">
    <property type="entry name" value="APC_YAT"/>
</dbReference>
<evidence type="ECO:0000256" key="7">
    <source>
        <dbReference type="SAM" id="Phobius"/>
    </source>
</evidence>
<protein>
    <submittedName>
        <fullName evidence="9">Putative amino acid permease</fullName>
    </submittedName>
</protein>
<feature type="transmembrane region" description="Helical" evidence="7">
    <location>
        <begin position="462"/>
        <end position="481"/>
    </location>
</feature>
<evidence type="ECO:0000259" key="8">
    <source>
        <dbReference type="Pfam" id="PF00324"/>
    </source>
</evidence>
<dbReference type="EMBL" id="DQ149246">
    <property type="protein sequence ID" value="ABS57488.1"/>
    <property type="molecule type" value="Genomic_DNA"/>
</dbReference>
<feature type="transmembrane region" description="Helical" evidence="7">
    <location>
        <begin position="282"/>
        <end position="303"/>
    </location>
</feature>
<evidence type="ECO:0000256" key="4">
    <source>
        <dbReference type="ARBA" id="ARBA00022970"/>
    </source>
</evidence>
<dbReference type="PIRSF" id="PIRSF006060">
    <property type="entry name" value="AA_transporter"/>
    <property type="match status" value="1"/>
</dbReference>
<name>A7ISJ9_DOTSE</name>
<reference evidence="9" key="1">
    <citation type="journal article" date="2006" name="Mycopathologia">
        <title>A polyketide synthase gene required for biosynthesis of the aflatoxin-like toxin, dothistromin.</title>
        <authorList>
            <person name="Bradshaw R.E."/>
            <person name="Jin H."/>
            <person name="Morgan B.S."/>
            <person name="Schwelm A."/>
            <person name="Teddy O.R."/>
            <person name="Young C.A."/>
            <person name="Zhang S."/>
        </authorList>
    </citation>
    <scope>NUCLEOTIDE SEQUENCE OF 218-254</scope>
</reference>
<evidence type="ECO:0000313" key="9">
    <source>
        <dbReference type="EMBL" id="ABS57488.1"/>
    </source>
</evidence>
<dbReference type="Pfam" id="PF00324">
    <property type="entry name" value="AA_permease"/>
    <property type="match status" value="1"/>
</dbReference>
<dbReference type="FunFam" id="1.20.1740.10:FF:000006">
    <property type="entry name" value="General amino acid permease"/>
    <property type="match status" value="1"/>
</dbReference>
<keyword evidence="2" id="KW-0813">Transport</keyword>
<evidence type="ECO:0000256" key="1">
    <source>
        <dbReference type="ARBA" id="ARBA00004141"/>
    </source>
</evidence>
<keyword evidence="6 7" id="KW-0472">Membrane</keyword>
<feature type="transmembrane region" description="Helical" evidence="7">
    <location>
        <begin position="132"/>
        <end position="154"/>
    </location>
</feature>
<gene>
    <name evidence="9" type="primary">DS25</name>
</gene>
<reference evidence="9" key="2">
    <citation type="journal article" date="2007" name="Fungal Genet. Biol.">
        <title>A fragmented aflatoxin-like gene cluster in the forest pathogen Dothistroma septosporum.</title>
        <authorList>
            <person name="Zhang S."/>
            <person name="Schwelm A."/>
            <person name="Jin H."/>
            <person name="Collins L.J."/>
            <person name="Bradshaw R.E."/>
        </authorList>
    </citation>
    <scope>NUCLEOTIDE SEQUENCE</scope>
</reference>
<evidence type="ECO:0000256" key="6">
    <source>
        <dbReference type="ARBA" id="ARBA00023136"/>
    </source>
</evidence>
<sequence length="575" mass="63808">MSFATPSYEVDAEKKGGIYENKDDIHQIITTQDGEIAENADNLHRRLDNRQIQLIAIGGSIGTAVFVSIGSGLSRGGPGSLFLAYFIYSCFMALVNNCTAEMMTLFPVSGGFIRLAGHFVDEAFGFMAGWNFFLYEALLIPFEITALTTVIGFWSDNVPAYAVPVGCIVLYAAINILAVKWFGEAEFWLSGGKVLLIFMVFMFTFVTMVGGNPQHDAYGFRYWNNPGSFAEYRSLGALGRFEGFLACLWSASFTVVGPEYVSMVAAEAKRPRIYIKAAFKTAYWRFGLFFIGSALCVGIVVAYNDPILVGIVTGTGTGGGTASASPYVIAMRNLRINGLPDLINALLCTSIFSAGNAYVYCSTRSLYSMALDGRAPGVFKYCTKGGVPIFAFVVVMIFPCLSFLQLSNGSAKVLGWLINLVTAGGVINYIVMTTTYIFFYMAVKAQGVDRKTFPYCGWFQPYSAYLALAWMIMIVTCYGYSSFRPFSVENFFIYYALLILAPLTFTFWKLIKRTKFQKPSEVDLVWERPTIDAYEATFIDPPTGFWREILALVGIGRKKHQDRRRSSVTEQPYRP</sequence>
<evidence type="ECO:0000256" key="3">
    <source>
        <dbReference type="ARBA" id="ARBA00022692"/>
    </source>
</evidence>
<comment type="subcellular location">
    <subcellularLocation>
        <location evidence="1">Membrane</location>
        <topology evidence="1">Multi-pass membrane protein</topology>
    </subcellularLocation>
</comment>
<keyword evidence="5 7" id="KW-1133">Transmembrane helix</keyword>
<dbReference type="AlphaFoldDB" id="A7ISJ9"/>
<accession>A7ISJ9</accession>
<dbReference type="PANTHER" id="PTHR43341">
    <property type="entry name" value="AMINO ACID PERMEASE"/>
    <property type="match status" value="1"/>
</dbReference>
<feature type="transmembrane region" description="Helical" evidence="7">
    <location>
        <begin position="342"/>
        <end position="361"/>
    </location>
</feature>
<keyword evidence="3 7" id="KW-0812">Transmembrane</keyword>